<name>A0A941F4G4_9BACT</name>
<proteinExistence type="predicted"/>
<reference evidence="2" key="2">
    <citation type="submission" date="2021-04" db="EMBL/GenBank/DDBJ databases">
        <authorList>
            <person name="Zhang T."/>
            <person name="Zhang Y."/>
            <person name="Lu D."/>
            <person name="Zuo D."/>
            <person name="Du Z."/>
        </authorList>
    </citation>
    <scope>NUCLEOTIDE SEQUENCE</scope>
    <source>
        <strain evidence="2">JR1</strain>
    </source>
</reference>
<evidence type="ECO:0008006" key="4">
    <source>
        <dbReference type="Google" id="ProtNLM"/>
    </source>
</evidence>
<dbReference type="InterPro" id="IPR038636">
    <property type="entry name" value="Wzi_sf"/>
</dbReference>
<gene>
    <name evidence="2" type="ORF">KDU71_05680</name>
</gene>
<sequence length="548" mass="63468">MYRALLVLFTLSLLTADLQAQEVPYHISNKAVYDFVDELANKGIIDINSAIKPYSRMTIAKALQQANGHSSLTKRQQQELAFYLKDFNKELTTGKDFDKRFDVLYHSDSLFKVTVNPIIGGLFFNNGDKTVYHRWGGAEFYGSIGKHLAVYGSLRDNHESQYLGGPRYISQRDGVVYKGKHDARDYSETRGGIVYSWNWGSIGLHKDHIQWGHGYNQHSQLINSALAPSFGYISFSLKPAKWIDFHYYHGWLVSEVLDSTRTYGVYNGERQVFANKFIASNMFTIRPWQKLNISFGNSVIYGDVDFNPTFLVPFLFYKSADHTYNSWDNWVGHNAQMYFDISSRQIKNLHLYTTLFIDEIWLANMFNKDQMTNDFGIKVGFRATDLLPNTSVTAEYTRIRPLVYEHFVPTTTYKSNKYVMGHYLRDNAEEVFFELGYKPIRGLDIRASYTWFRKGKDYQKIFDDGEAEEHPEINTDEREIRLGLPFINEVRYKNQSVTLKASYQVINDGFIFVEATKNSFGGPDMELYTNPYYRNGDNILSFGMNFGF</sequence>
<dbReference type="AlphaFoldDB" id="A0A941F4G4"/>
<keyword evidence="3" id="KW-1185">Reference proteome</keyword>
<protein>
    <recommendedName>
        <fullName evidence="4">Capsule assembly Wzi family protein</fullName>
    </recommendedName>
</protein>
<dbReference type="RefSeq" id="WP_212188946.1">
    <property type="nucleotide sequence ID" value="NZ_JAGTAR010000006.1"/>
</dbReference>
<accession>A0A941F4G4</accession>
<keyword evidence="1" id="KW-0732">Signal</keyword>
<dbReference type="EMBL" id="JAGTAR010000006">
    <property type="protein sequence ID" value="MBR8535040.1"/>
    <property type="molecule type" value="Genomic_DNA"/>
</dbReference>
<evidence type="ECO:0000256" key="1">
    <source>
        <dbReference type="SAM" id="SignalP"/>
    </source>
</evidence>
<evidence type="ECO:0000313" key="3">
    <source>
        <dbReference type="Proteomes" id="UP000679220"/>
    </source>
</evidence>
<feature type="signal peptide" evidence="1">
    <location>
        <begin position="1"/>
        <end position="20"/>
    </location>
</feature>
<comment type="caution">
    <text evidence="2">The sequence shown here is derived from an EMBL/GenBank/DDBJ whole genome shotgun (WGS) entry which is preliminary data.</text>
</comment>
<dbReference type="Gene3D" id="2.40.160.130">
    <property type="entry name" value="Capsule assembly protein Wzi"/>
    <property type="match status" value="1"/>
</dbReference>
<organism evidence="2 3">
    <name type="scientific">Carboxylicivirga sediminis</name>
    <dbReference type="NCBI Taxonomy" id="2006564"/>
    <lineage>
        <taxon>Bacteria</taxon>
        <taxon>Pseudomonadati</taxon>
        <taxon>Bacteroidota</taxon>
        <taxon>Bacteroidia</taxon>
        <taxon>Marinilabiliales</taxon>
        <taxon>Marinilabiliaceae</taxon>
        <taxon>Carboxylicivirga</taxon>
    </lineage>
</organism>
<evidence type="ECO:0000313" key="2">
    <source>
        <dbReference type="EMBL" id="MBR8535040.1"/>
    </source>
</evidence>
<reference evidence="2" key="1">
    <citation type="journal article" date="2018" name="Int. J. Syst. Evol. Microbiol.">
        <title>Carboxylicivirga sediminis sp. nov., isolated from coastal sediment.</title>
        <authorList>
            <person name="Wang F.Q."/>
            <person name="Ren L.H."/>
            <person name="Zou R.J."/>
            <person name="Sun Y.Z."/>
            <person name="Liu X.J."/>
            <person name="Jiang F."/>
            <person name="Liu L.J."/>
        </authorList>
    </citation>
    <scope>NUCLEOTIDE SEQUENCE</scope>
    <source>
        <strain evidence="2">JR1</strain>
    </source>
</reference>
<feature type="chain" id="PRO_5037782180" description="Capsule assembly Wzi family protein" evidence="1">
    <location>
        <begin position="21"/>
        <end position="548"/>
    </location>
</feature>
<dbReference type="Proteomes" id="UP000679220">
    <property type="component" value="Unassembled WGS sequence"/>
</dbReference>